<organism evidence="3 4">
    <name type="scientific">Pseudochelatococcus contaminans</name>
    <dbReference type="NCBI Taxonomy" id="1538103"/>
    <lineage>
        <taxon>Bacteria</taxon>
        <taxon>Pseudomonadati</taxon>
        <taxon>Pseudomonadota</taxon>
        <taxon>Alphaproteobacteria</taxon>
        <taxon>Hyphomicrobiales</taxon>
        <taxon>Chelatococcaceae</taxon>
        <taxon>Pseudochelatococcus</taxon>
    </lineage>
</organism>
<keyword evidence="1 3" id="KW-0560">Oxidoreductase</keyword>
<accession>A0A7W5Z656</accession>
<dbReference type="InterPro" id="IPR006140">
    <property type="entry name" value="D-isomer_DH_NAD-bd"/>
</dbReference>
<dbReference type="GO" id="GO:0005829">
    <property type="term" value="C:cytosol"/>
    <property type="evidence" value="ECO:0007669"/>
    <property type="project" value="TreeGrafter"/>
</dbReference>
<dbReference type="SUPFAM" id="SSF51735">
    <property type="entry name" value="NAD(P)-binding Rossmann-fold domains"/>
    <property type="match status" value="1"/>
</dbReference>
<dbReference type="GO" id="GO:0016618">
    <property type="term" value="F:hydroxypyruvate reductase [NAD(P)H] activity"/>
    <property type="evidence" value="ECO:0007669"/>
    <property type="project" value="UniProtKB-EC"/>
</dbReference>
<gene>
    <name evidence="3" type="ORF">FHS81_002656</name>
</gene>
<name>A0A7W5Z656_9HYPH</name>
<dbReference type="Proteomes" id="UP000537592">
    <property type="component" value="Unassembled WGS sequence"/>
</dbReference>
<dbReference type="GO" id="GO:0051287">
    <property type="term" value="F:NAD binding"/>
    <property type="evidence" value="ECO:0007669"/>
    <property type="project" value="InterPro"/>
</dbReference>
<evidence type="ECO:0000313" key="3">
    <source>
        <dbReference type="EMBL" id="MBB3810555.1"/>
    </source>
</evidence>
<comment type="caution">
    <text evidence="3">The sequence shown here is derived from an EMBL/GenBank/DDBJ whole genome shotgun (WGS) entry which is preliminary data.</text>
</comment>
<evidence type="ECO:0000313" key="4">
    <source>
        <dbReference type="Proteomes" id="UP000537592"/>
    </source>
</evidence>
<proteinExistence type="predicted"/>
<dbReference type="EMBL" id="JACICC010000006">
    <property type="protein sequence ID" value="MBB3810555.1"/>
    <property type="molecule type" value="Genomic_DNA"/>
</dbReference>
<dbReference type="Gene3D" id="3.40.50.720">
    <property type="entry name" value="NAD(P)-binding Rossmann-like Domain"/>
    <property type="match status" value="2"/>
</dbReference>
<dbReference type="SUPFAM" id="SSF52283">
    <property type="entry name" value="Formate/glycerate dehydrogenase catalytic domain-like"/>
    <property type="match status" value="1"/>
</dbReference>
<reference evidence="3 4" key="1">
    <citation type="submission" date="2020-08" db="EMBL/GenBank/DDBJ databases">
        <title>Genomic Encyclopedia of Type Strains, Phase IV (KMG-IV): sequencing the most valuable type-strain genomes for metagenomic binning, comparative biology and taxonomic classification.</title>
        <authorList>
            <person name="Goeker M."/>
        </authorList>
    </citation>
    <scope>NUCLEOTIDE SEQUENCE [LARGE SCALE GENOMIC DNA]</scope>
    <source>
        <strain evidence="3 4">DSM 28760</strain>
    </source>
</reference>
<dbReference type="AlphaFoldDB" id="A0A7W5Z656"/>
<evidence type="ECO:0000259" key="2">
    <source>
        <dbReference type="Pfam" id="PF02826"/>
    </source>
</evidence>
<feature type="domain" description="D-isomer specific 2-hydroxyacid dehydrogenase NAD-binding" evidence="2">
    <location>
        <begin position="102"/>
        <end position="269"/>
    </location>
</feature>
<dbReference type="PANTHER" id="PTHR10996:SF114">
    <property type="entry name" value="GLYOXYLATE_HYDROXYPYRUVATE REDUCTASE A"/>
    <property type="match status" value="1"/>
</dbReference>
<dbReference type="Pfam" id="PF02826">
    <property type="entry name" value="2-Hacid_dh_C"/>
    <property type="match status" value="1"/>
</dbReference>
<keyword evidence="3" id="KW-0670">Pyruvate</keyword>
<dbReference type="InterPro" id="IPR036291">
    <property type="entry name" value="NAD(P)-bd_dom_sf"/>
</dbReference>
<evidence type="ECO:0000256" key="1">
    <source>
        <dbReference type="ARBA" id="ARBA00023002"/>
    </source>
</evidence>
<protein>
    <submittedName>
        <fullName evidence="3">Glyoxylate/hydroxypyruvate reductase A</fullName>
        <ecNumber evidence="3">1.1.1.79</ecNumber>
        <ecNumber evidence="3">1.1.1.81</ecNumber>
    </submittedName>
</protein>
<dbReference type="InterPro" id="IPR050223">
    <property type="entry name" value="D-isomer_2-hydroxyacid_DH"/>
</dbReference>
<dbReference type="PANTHER" id="PTHR10996">
    <property type="entry name" value="2-HYDROXYACID DEHYDROGENASE-RELATED"/>
    <property type="match status" value="1"/>
</dbReference>
<dbReference type="EC" id="1.1.1.81" evidence="3"/>
<dbReference type="CDD" id="cd12164">
    <property type="entry name" value="GDH_like_2"/>
    <property type="match status" value="1"/>
</dbReference>
<dbReference type="RefSeq" id="WP_183753609.1">
    <property type="nucleotide sequence ID" value="NZ_JACICC010000006.1"/>
</dbReference>
<dbReference type="GO" id="GO:0030267">
    <property type="term" value="F:glyoxylate reductase (NADPH) activity"/>
    <property type="evidence" value="ECO:0007669"/>
    <property type="project" value="UniProtKB-EC"/>
</dbReference>
<sequence length="304" mass="33593">MAVLFRSDPERGEVFAEVLAASLPDMPFHIGEAPDPEAVRYLITWLAPEGLAKTYPNLRLIFSLGAGVDQFDLASLPESVGIVRMLEPGIAEQMQEYATLATLAMHRDLPAYLERQRSARWQEGVNEPAARRRVGVLGLGNMGQAVLEALRPFGFPLAGWSRNPRWIDGVECYTDLDAFLARSHILLCLLPLTPETTGFLNADLFAKLPRGARLVHLGRGRQLDHDALRAALDSGQISQAMLDVTDPEPLPEEHWLWHDPRVIVTPHIACQTRAWDGAHHVVAGIVADLDGRQPDGLIDRAKGY</sequence>
<dbReference type="EC" id="1.1.1.79" evidence="3"/>
<keyword evidence="4" id="KW-1185">Reference proteome</keyword>